<gene>
    <name evidence="1" type="ORF">A3844_26185</name>
</gene>
<dbReference type="Proteomes" id="UP000186058">
    <property type="component" value="Unassembled WGS sequence"/>
</dbReference>
<evidence type="ECO:0000313" key="1">
    <source>
        <dbReference type="EMBL" id="OKP81491.1"/>
    </source>
</evidence>
<comment type="caution">
    <text evidence="1">The sequence shown here is derived from an EMBL/GenBank/DDBJ whole genome shotgun (WGS) entry which is preliminary data.</text>
</comment>
<sequence length="117" mass="13586">MKVSAEIEKDEYEIKVSHWRLLLETSRYYEIKPENGPVKRIYKEKLNTVVDETKSYTNGIMTCSAFCIEEQVGEMHIKILQSLQSKVNTYMNELQLNQRAIEHLSSGHPAKSLLPEL</sequence>
<dbReference type="EMBL" id="LVWI01000079">
    <property type="protein sequence ID" value="OKP81491.1"/>
    <property type="molecule type" value="Genomic_DNA"/>
</dbReference>
<protein>
    <submittedName>
        <fullName evidence="1">Uncharacterized protein</fullName>
    </submittedName>
</protein>
<dbReference type="RefSeq" id="WP_074109045.1">
    <property type="nucleotide sequence ID" value="NZ_LVWI01000079.1"/>
</dbReference>
<evidence type="ECO:0000313" key="2">
    <source>
        <dbReference type="Proteomes" id="UP000186058"/>
    </source>
</evidence>
<keyword evidence="2" id="KW-1185">Reference proteome</keyword>
<reference evidence="1 2" key="1">
    <citation type="submission" date="2016-03" db="EMBL/GenBank/DDBJ databases">
        <authorList>
            <person name="Sant'Anna F.H."/>
            <person name="Ambrosini A."/>
            <person name="Souza R."/>
            <person name="Bach E."/>
            <person name="Fernandes G."/>
            <person name="Balsanelli E."/>
            <person name="Baura V.A."/>
            <person name="Souza E.M."/>
            <person name="Passaglia L."/>
        </authorList>
    </citation>
    <scope>NUCLEOTIDE SEQUENCE [LARGE SCALE GENOMIC DNA]</scope>
    <source>
        <strain evidence="1 2">P26E</strain>
    </source>
</reference>
<organism evidence="1 2">
    <name type="scientific">Paenibacillus helianthi</name>
    <dbReference type="NCBI Taxonomy" id="1349432"/>
    <lineage>
        <taxon>Bacteria</taxon>
        <taxon>Bacillati</taxon>
        <taxon>Bacillota</taxon>
        <taxon>Bacilli</taxon>
        <taxon>Bacillales</taxon>
        <taxon>Paenibacillaceae</taxon>
        <taxon>Paenibacillus</taxon>
    </lineage>
</organism>
<name>A0ABX3EJ86_9BACL</name>
<proteinExistence type="predicted"/>
<accession>A0ABX3EJ86</accession>